<protein>
    <submittedName>
        <fullName evidence="1">Uncharacterized protein</fullName>
    </submittedName>
</protein>
<accession>A0A1N7SE47</accession>
<proteinExistence type="predicted"/>
<dbReference type="Proteomes" id="UP000195569">
    <property type="component" value="Unassembled WGS sequence"/>
</dbReference>
<organism evidence="1 2">
    <name type="scientific">Paraburkholderia piptadeniae</name>
    <dbReference type="NCBI Taxonomy" id="1701573"/>
    <lineage>
        <taxon>Bacteria</taxon>
        <taxon>Pseudomonadati</taxon>
        <taxon>Pseudomonadota</taxon>
        <taxon>Betaproteobacteria</taxon>
        <taxon>Burkholderiales</taxon>
        <taxon>Burkholderiaceae</taxon>
        <taxon>Paraburkholderia</taxon>
    </lineage>
</organism>
<comment type="caution">
    <text evidence="1">The sequence shown here is derived from an EMBL/GenBank/DDBJ whole genome shotgun (WGS) entry which is preliminary data.</text>
</comment>
<dbReference type="AlphaFoldDB" id="A0A1N7SE47"/>
<reference evidence="1" key="1">
    <citation type="submission" date="2016-12" db="EMBL/GenBank/DDBJ databases">
        <authorList>
            <person name="Moulin L."/>
        </authorList>
    </citation>
    <scope>NUCLEOTIDE SEQUENCE [LARGE SCALE GENOMIC DNA]</scope>
    <source>
        <strain evidence="1">STM 7183</strain>
    </source>
</reference>
<name>A0A1N7SE47_9BURK</name>
<sequence length="56" mass="6063">MRLNATRAHYIDQVSKAANTRDDDLAVEVTAILISRLISLNILMAGSGLCTCRSSI</sequence>
<dbReference type="EMBL" id="CYGY02000047">
    <property type="protein sequence ID" value="SIT45602.1"/>
    <property type="molecule type" value="Genomic_DNA"/>
</dbReference>
<gene>
    <name evidence="1" type="ORF">BN2476_470074</name>
</gene>
<keyword evidence="2" id="KW-1185">Reference proteome</keyword>
<evidence type="ECO:0000313" key="2">
    <source>
        <dbReference type="Proteomes" id="UP000195569"/>
    </source>
</evidence>
<evidence type="ECO:0000313" key="1">
    <source>
        <dbReference type="EMBL" id="SIT45602.1"/>
    </source>
</evidence>